<dbReference type="EMBL" id="OZ034825">
    <property type="protein sequence ID" value="CAL1679849.1"/>
    <property type="molecule type" value="Genomic_DNA"/>
</dbReference>
<keyword evidence="2" id="KW-1185">Reference proteome</keyword>
<organism evidence="1 2">
    <name type="scientific">Lasius platythorax</name>
    <dbReference type="NCBI Taxonomy" id="488582"/>
    <lineage>
        <taxon>Eukaryota</taxon>
        <taxon>Metazoa</taxon>
        <taxon>Ecdysozoa</taxon>
        <taxon>Arthropoda</taxon>
        <taxon>Hexapoda</taxon>
        <taxon>Insecta</taxon>
        <taxon>Pterygota</taxon>
        <taxon>Neoptera</taxon>
        <taxon>Endopterygota</taxon>
        <taxon>Hymenoptera</taxon>
        <taxon>Apocrita</taxon>
        <taxon>Aculeata</taxon>
        <taxon>Formicoidea</taxon>
        <taxon>Formicidae</taxon>
        <taxon>Formicinae</taxon>
        <taxon>Lasius</taxon>
        <taxon>Lasius</taxon>
    </lineage>
</organism>
<dbReference type="Proteomes" id="UP001497644">
    <property type="component" value="Chromosome 2"/>
</dbReference>
<evidence type="ECO:0000313" key="1">
    <source>
        <dbReference type="EMBL" id="CAL1679849.1"/>
    </source>
</evidence>
<evidence type="ECO:0000313" key="2">
    <source>
        <dbReference type="Proteomes" id="UP001497644"/>
    </source>
</evidence>
<dbReference type="AlphaFoldDB" id="A0AAV2NJ62"/>
<proteinExistence type="predicted"/>
<gene>
    <name evidence="1" type="ORF">LPLAT_LOCUS5966</name>
</gene>
<reference evidence="1" key="1">
    <citation type="submission" date="2024-04" db="EMBL/GenBank/DDBJ databases">
        <authorList>
            <consortium name="Molecular Ecology Group"/>
        </authorList>
    </citation>
    <scope>NUCLEOTIDE SEQUENCE</scope>
</reference>
<accession>A0AAV2NJ62</accession>
<name>A0AAV2NJ62_9HYME</name>
<sequence>MSSAWTFLGCPISIPRSTSTYSRHSDDTAGFLLNDVDASYVIRTFKESDTYIPTSGQFASQMELAAVRRVCLPDVERDCSVDLGRQRYI</sequence>
<protein>
    <submittedName>
        <fullName evidence="1">Uncharacterized protein</fullName>
    </submittedName>
</protein>